<evidence type="ECO:0000256" key="1">
    <source>
        <dbReference type="SAM" id="Phobius"/>
    </source>
</evidence>
<protein>
    <recommendedName>
        <fullName evidence="4">Ankyrin repeat protein</fullName>
    </recommendedName>
</protein>
<name>A0A0A8USU4_LEGHA</name>
<reference evidence="3" key="1">
    <citation type="submission" date="2014-09" db="EMBL/GenBank/DDBJ databases">
        <authorList>
            <person name="Gomez-Valero L."/>
        </authorList>
    </citation>
    <scope>NUCLEOTIDE SEQUENCE [LARGE SCALE GENOMIC DNA]</scope>
    <source>
        <strain evidence="3">ATCC35250</strain>
    </source>
</reference>
<dbReference type="AlphaFoldDB" id="A0A0A8USU4"/>
<gene>
    <name evidence="2" type="ORF">LHA_1052</name>
</gene>
<sequence length="443" mass="50965">MAITILAEEEQKVRLLQHNRTLRTWERIPLVRRNLKTGWPLLQVSLYSFNSELQAYEPALGGGKCHDFYIGAFNLACLLSRIPGKLSLKVGREEVDKKRLHMEGVDLFLARFTFHHKLLGLTIASDSGYGLCKVLHIETKEFDSERLTNALLDCFDFAKKKGADLDLKDIADWDSSDYNTSYTKEQIIQSINDNVAIFSEGQIFVDLGELLSCKKDLLNRTSAFEVDPKLQDFFKRIFKVDEFMQLIQSDAFNPNYTLHELNSTAVDYVSTDEVDEQELSDEEELSHVKELSFELNFKNLLDQLKVMEKYGNSLLEVDSLKGHTAIKLVENLRNFIDEFKINALIKQPGREEINHFKVNFKGILHREDKLMEDHRKIWKPIIANILIALTGIGLVAIAVNTSIKFFNDEKIKINNTLFFAKTHGQKEIEEIEKKLDSLSNQML</sequence>
<keyword evidence="1" id="KW-0472">Membrane</keyword>
<accession>A0A0A8USU4</accession>
<evidence type="ECO:0000313" key="3">
    <source>
        <dbReference type="Proteomes" id="UP000032803"/>
    </source>
</evidence>
<dbReference type="RefSeq" id="WP_045105537.1">
    <property type="nucleotide sequence ID" value="NZ_LN681225.1"/>
</dbReference>
<dbReference type="Proteomes" id="UP000032803">
    <property type="component" value="Chromosome I"/>
</dbReference>
<evidence type="ECO:0000313" key="2">
    <source>
        <dbReference type="EMBL" id="CEK10112.1"/>
    </source>
</evidence>
<dbReference type="KEGG" id="lha:LHA_1052"/>
<organism evidence="2 3">
    <name type="scientific">Legionella hackeliae</name>
    <dbReference type="NCBI Taxonomy" id="449"/>
    <lineage>
        <taxon>Bacteria</taxon>
        <taxon>Pseudomonadati</taxon>
        <taxon>Pseudomonadota</taxon>
        <taxon>Gammaproteobacteria</taxon>
        <taxon>Legionellales</taxon>
        <taxon>Legionellaceae</taxon>
        <taxon>Legionella</taxon>
    </lineage>
</organism>
<dbReference type="HOGENOM" id="CLU_617905_0_0_6"/>
<keyword evidence="1" id="KW-1133">Transmembrane helix</keyword>
<evidence type="ECO:0008006" key="4">
    <source>
        <dbReference type="Google" id="ProtNLM"/>
    </source>
</evidence>
<keyword evidence="1" id="KW-0812">Transmembrane</keyword>
<dbReference type="PATRIC" id="fig|449.7.peg.604"/>
<dbReference type="OrthoDB" id="5651794at2"/>
<dbReference type="EMBL" id="LN681225">
    <property type="protein sequence ID" value="CEK10112.1"/>
    <property type="molecule type" value="Genomic_DNA"/>
</dbReference>
<keyword evidence="3" id="KW-1185">Reference proteome</keyword>
<feature type="transmembrane region" description="Helical" evidence="1">
    <location>
        <begin position="381"/>
        <end position="403"/>
    </location>
</feature>
<proteinExistence type="predicted"/>